<dbReference type="PANTHER" id="PTHR35894">
    <property type="entry name" value="GENERAL SECRETION PATHWAY PROTEIN A-RELATED"/>
    <property type="match status" value="1"/>
</dbReference>
<dbReference type="Proteomes" id="UP000094769">
    <property type="component" value="Unassembled WGS sequence"/>
</dbReference>
<dbReference type="PRINTS" id="PR01021">
    <property type="entry name" value="OMPADOMAIN"/>
</dbReference>
<dbReference type="Gene3D" id="3.30.1330.60">
    <property type="entry name" value="OmpA-like domain"/>
    <property type="match status" value="1"/>
</dbReference>
<dbReference type="SMART" id="SM00382">
    <property type="entry name" value="AAA"/>
    <property type="match status" value="1"/>
</dbReference>
<dbReference type="Gene3D" id="3.40.50.300">
    <property type="entry name" value="P-loop containing nucleotide triphosphate hydrolases"/>
    <property type="match status" value="1"/>
</dbReference>
<dbReference type="InterPro" id="IPR052026">
    <property type="entry name" value="ExeA_AAA_ATPase_DNA-bind"/>
</dbReference>
<dbReference type="PROSITE" id="PS51123">
    <property type="entry name" value="OMPA_2"/>
    <property type="match status" value="1"/>
</dbReference>
<dbReference type="InterPro" id="IPR036737">
    <property type="entry name" value="OmpA-like_sf"/>
</dbReference>
<dbReference type="CDD" id="cd07185">
    <property type="entry name" value="OmpA_C-like"/>
    <property type="match status" value="1"/>
</dbReference>
<dbReference type="InterPro" id="IPR003593">
    <property type="entry name" value="AAA+_ATPase"/>
</dbReference>
<dbReference type="RefSeq" id="WP_069127299.1">
    <property type="nucleotide sequence ID" value="NZ_MARB01000025.1"/>
</dbReference>
<evidence type="ECO:0000256" key="3">
    <source>
        <dbReference type="PROSITE-ProRule" id="PRU00473"/>
    </source>
</evidence>
<dbReference type="EMBL" id="MARB01000025">
    <property type="protein sequence ID" value="ODJ86225.1"/>
    <property type="molecule type" value="Genomic_DNA"/>
</dbReference>
<comment type="caution">
    <text evidence="5">The sequence shown here is derived from an EMBL/GenBank/DDBJ whole genome shotgun (WGS) entry which is preliminary data.</text>
</comment>
<name>A0A7Z0VIQ9_9GAMM</name>
<feature type="domain" description="OmpA-like" evidence="4">
    <location>
        <begin position="707"/>
        <end position="824"/>
    </location>
</feature>
<evidence type="ECO:0000313" key="6">
    <source>
        <dbReference type="Proteomes" id="UP000094769"/>
    </source>
</evidence>
<protein>
    <submittedName>
        <fullName evidence="5">Peptidoglycan-associated lipoprotein</fullName>
    </submittedName>
</protein>
<dbReference type="GO" id="GO:0016020">
    <property type="term" value="C:membrane"/>
    <property type="evidence" value="ECO:0007669"/>
    <property type="project" value="UniProtKB-SubCell"/>
</dbReference>
<dbReference type="CDD" id="cd00009">
    <property type="entry name" value="AAA"/>
    <property type="match status" value="1"/>
</dbReference>
<organism evidence="5 6">
    <name type="scientific">Candidatus Thiodiazotropha endolucinida</name>
    <dbReference type="NCBI Taxonomy" id="1655433"/>
    <lineage>
        <taxon>Bacteria</taxon>
        <taxon>Pseudomonadati</taxon>
        <taxon>Pseudomonadota</taxon>
        <taxon>Gammaproteobacteria</taxon>
        <taxon>Chromatiales</taxon>
        <taxon>Sedimenticolaceae</taxon>
        <taxon>Candidatus Thiodiazotropha</taxon>
    </lineage>
</organism>
<evidence type="ECO:0000313" key="5">
    <source>
        <dbReference type="EMBL" id="ODJ86225.1"/>
    </source>
</evidence>
<reference evidence="5 6" key="1">
    <citation type="submission" date="2016-06" db="EMBL/GenBank/DDBJ databases">
        <title>Genome sequence of endosymbiont of Candidatus Endolucinida thiodiazotropha.</title>
        <authorList>
            <person name="Poehlein A."/>
            <person name="Koenig S."/>
            <person name="Heiden S.E."/>
            <person name="Thuermer A."/>
            <person name="Voget S."/>
            <person name="Daniel R."/>
            <person name="Markert S."/>
            <person name="Gros O."/>
            <person name="Schweder T."/>
        </authorList>
    </citation>
    <scope>NUCLEOTIDE SEQUENCE [LARGE SCALE GENOMIC DNA]</scope>
    <source>
        <strain evidence="5 6">COS</strain>
    </source>
</reference>
<keyword evidence="2 3" id="KW-0472">Membrane</keyword>
<evidence type="ECO:0000259" key="4">
    <source>
        <dbReference type="PROSITE" id="PS51123"/>
    </source>
</evidence>
<sequence>MYESYFGFKDTPFRLSADETYRYAHKNYLRASAHLAYALEQGEGFVLITGQPGSGKTTLIRDVISELDETRYHTLNLVTSQLQAEELLRKVALEYGFPAESYNKATLLTIIHKHLSTLHEKGKQSILFLDEAQNLSPNGLEELRLLSNLQQGKHSLLQVILAGHDDLRRLLLSPDMEHIQQRLIAICQIDSLPLEQTKAYIIHRLEHAGWQSDPQIEDEVFHLIHAASQGVPRNINHLMSHLLLLAYLEEKHKLTDEDALTVIEELVDQQRINLTGEVSFERFVSNYRAGKQQQITHHAVANTSGASLPQECDHWPIEQQENFITVNQSISKPLTPANDKMTPESDIELKKPESEWFLWRDDTPGETVKEVDPATGTNTPKSDQAHYCNVQTEESGIHGKGPGPELTLPNADEIWNGTIKSSDMDTLFPGNRQQESIITAESSKLQSTTQPVGGEVFRDSEHRWGGVWFMSSGNSTIQPNKNLHQCATTLSDNTLPDRSILKLDHSIADEDNLSMPAVWVEDSPDITVTGNEESNQPRKVPDKVATLRRSFIHVITLVTIGLMGLLAVQMLPDRISLFFNEAEIQQSDLIDISKQVAPPLKQENLQDKTPSNSPDLDRTVKQVKVTPVTPPEQDLTVVQEASSTEVHETDQPDDFSMNLQHIGNNESTAHPQSTKIIDALEAKHEASEIVTSKVIPLEIGKSDISSFHNIELAKRYIVYFDFNTSDISSDYKPLLKSIRNKMLLDENNILKITGYADAQGSGNYNYRLSLKRAEEVKEYFTIRGIADNRLHVAAVDPVDNGGIRPESIDARRKTRRVEVILFPK</sequence>
<dbReference type="Pfam" id="PF00691">
    <property type="entry name" value="OmpA"/>
    <property type="match status" value="1"/>
</dbReference>
<evidence type="ECO:0000256" key="1">
    <source>
        <dbReference type="ARBA" id="ARBA00004370"/>
    </source>
</evidence>
<dbReference type="AlphaFoldDB" id="A0A7Z0VIQ9"/>
<keyword evidence="5" id="KW-0449">Lipoprotein</keyword>
<dbReference type="InterPro" id="IPR006664">
    <property type="entry name" value="OMP_bac"/>
</dbReference>
<dbReference type="InterPro" id="IPR049945">
    <property type="entry name" value="AAA_22"/>
</dbReference>
<dbReference type="Pfam" id="PF13401">
    <property type="entry name" value="AAA_22"/>
    <property type="match status" value="1"/>
</dbReference>
<dbReference type="GO" id="GO:0016887">
    <property type="term" value="F:ATP hydrolysis activity"/>
    <property type="evidence" value="ECO:0007669"/>
    <property type="project" value="InterPro"/>
</dbReference>
<accession>A0A7Z0VIQ9</accession>
<comment type="subcellular location">
    <subcellularLocation>
        <location evidence="1">Membrane</location>
    </subcellularLocation>
</comment>
<dbReference type="PANTHER" id="PTHR35894:SF1">
    <property type="entry name" value="PHOSPHORIBULOKINASE _ URIDINE KINASE FAMILY"/>
    <property type="match status" value="1"/>
</dbReference>
<proteinExistence type="predicted"/>
<dbReference type="SUPFAM" id="SSF52540">
    <property type="entry name" value="P-loop containing nucleoside triphosphate hydrolases"/>
    <property type="match status" value="1"/>
</dbReference>
<gene>
    <name evidence="5" type="primary">pal_3</name>
    <name evidence="5" type="ORF">CODIS_35460</name>
</gene>
<dbReference type="InterPro" id="IPR027417">
    <property type="entry name" value="P-loop_NTPase"/>
</dbReference>
<evidence type="ECO:0000256" key="2">
    <source>
        <dbReference type="ARBA" id="ARBA00023136"/>
    </source>
</evidence>
<keyword evidence="6" id="KW-1185">Reference proteome</keyword>
<dbReference type="InterPro" id="IPR006665">
    <property type="entry name" value="OmpA-like"/>
</dbReference>
<dbReference type="SUPFAM" id="SSF103088">
    <property type="entry name" value="OmpA-like"/>
    <property type="match status" value="1"/>
</dbReference>